<organism evidence="3 4">
    <name type="scientific">Candidatus Promineifilum breve</name>
    <dbReference type="NCBI Taxonomy" id="1806508"/>
    <lineage>
        <taxon>Bacteria</taxon>
        <taxon>Bacillati</taxon>
        <taxon>Chloroflexota</taxon>
        <taxon>Ardenticatenia</taxon>
        <taxon>Candidatus Promineifilales</taxon>
        <taxon>Candidatus Promineifilaceae</taxon>
        <taxon>Candidatus Promineifilum</taxon>
    </lineage>
</organism>
<dbReference type="AlphaFoldDB" id="A0A160SYI7"/>
<dbReference type="PANTHER" id="PTHR42845">
    <property type="entry name" value="COENZYME F420-REDUCING HYDROGENASE, GAMMA SUBUNIT"/>
    <property type="match status" value="1"/>
</dbReference>
<evidence type="ECO:0000256" key="1">
    <source>
        <dbReference type="ARBA" id="ARBA00023002"/>
    </source>
</evidence>
<dbReference type="InterPro" id="IPR006137">
    <property type="entry name" value="NADH_UbQ_OxRdtase-like_20kDa"/>
</dbReference>
<protein>
    <submittedName>
        <fullName evidence="3">NAD-reducing hydrogenase subunit HoxY</fullName>
        <ecNumber evidence="3">1.12.1.2</ecNumber>
    </submittedName>
</protein>
<dbReference type="EC" id="1.12.1.2" evidence="3"/>
<proteinExistence type="predicted"/>
<dbReference type="RefSeq" id="WP_197699830.1">
    <property type="nucleotide sequence ID" value="NZ_LN890655.1"/>
</dbReference>
<dbReference type="Pfam" id="PF01058">
    <property type="entry name" value="Oxidored_q6"/>
    <property type="match status" value="1"/>
</dbReference>
<sequence length="178" mass="19605">MSNKPTLATVWLDGCSGCHMSFLDIDERILDLAAQADLVYSPLVDAKEFPDMVDITLIEGAVSSEDDYNKIRKVRAHTRLLVSLGDCAVTANVPAMRNRFSVKSVLDRAYIENAALNQHIPVEVIPALRRQSVPVHQIVPVDVFIPGCPPSADIIFFALTELLAGRMPDLRTMTRFGA</sequence>
<dbReference type="GO" id="GO:0051536">
    <property type="term" value="F:iron-sulfur cluster binding"/>
    <property type="evidence" value="ECO:0007669"/>
    <property type="project" value="InterPro"/>
</dbReference>
<dbReference type="InterPro" id="IPR037024">
    <property type="entry name" value="NiFe_Hase_small_N_sf"/>
</dbReference>
<reference evidence="3" key="1">
    <citation type="submission" date="2016-01" db="EMBL/GenBank/DDBJ databases">
        <authorList>
            <person name="Mcilroy J.S."/>
            <person name="Karst M S."/>
            <person name="Albertsen M."/>
        </authorList>
    </citation>
    <scope>NUCLEOTIDE SEQUENCE</scope>
    <source>
        <strain evidence="3">Cfx-K</strain>
    </source>
</reference>
<accession>A0A160SYI7</accession>
<dbReference type="InterPro" id="IPR051349">
    <property type="entry name" value="Hydrogenase_assoc-protein"/>
</dbReference>
<dbReference type="Gene3D" id="3.40.50.700">
    <property type="entry name" value="NADH:ubiquinone oxidoreductase-like, 20kDa subunit"/>
    <property type="match status" value="1"/>
</dbReference>
<dbReference type="SUPFAM" id="SSF56770">
    <property type="entry name" value="HydA/Nqo6-like"/>
    <property type="match status" value="1"/>
</dbReference>
<dbReference type="EMBL" id="LN890655">
    <property type="protein sequence ID" value="CUS02022.2"/>
    <property type="molecule type" value="Genomic_DNA"/>
</dbReference>
<evidence type="ECO:0000259" key="2">
    <source>
        <dbReference type="Pfam" id="PF01058"/>
    </source>
</evidence>
<feature type="domain" description="NADH:ubiquinone oxidoreductase-like 20kDa subunit" evidence="2">
    <location>
        <begin position="15"/>
        <end position="161"/>
    </location>
</feature>
<dbReference type="GO" id="GO:0047985">
    <property type="term" value="F:hydrogen dehydrogenase activity"/>
    <property type="evidence" value="ECO:0007669"/>
    <property type="project" value="UniProtKB-EC"/>
</dbReference>
<dbReference type="PANTHER" id="PTHR42845:SF1">
    <property type="entry name" value="HYDROGENASE SMALL SUBUNIT"/>
    <property type="match status" value="1"/>
</dbReference>
<dbReference type="KEGG" id="pbf:CFX0092_A0141"/>
<gene>
    <name evidence="3" type="primary">hoxY</name>
    <name evidence="3" type="ORF">CFX0092_A0141</name>
</gene>
<keyword evidence="4" id="KW-1185">Reference proteome</keyword>
<name>A0A160SYI7_9CHLR</name>
<evidence type="ECO:0000313" key="4">
    <source>
        <dbReference type="Proteomes" id="UP000215027"/>
    </source>
</evidence>
<dbReference type="Proteomes" id="UP000215027">
    <property type="component" value="Chromosome I"/>
</dbReference>
<keyword evidence="1 3" id="KW-0560">Oxidoreductase</keyword>
<dbReference type="GO" id="GO:0003677">
    <property type="term" value="F:DNA binding"/>
    <property type="evidence" value="ECO:0007669"/>
    <property type="project" value="UniProtKB-KW"/>
</dbReference>
<evidence type="ECO:0000313" key="3">
    <source>
        <dbReference type="EMBL" id="CUS02022.2"/>
    </source>
</evidence>